<dbReference type="Pfam" id="PF04545">
    <property type="entry name" value="Sigma70_r4"/>
    <property type="match status" value="1"/>
</dbReference>
<dbReference type="Proteomes" id="UP000294621">
    <property type="component" value="Unassembled WGS sequence"/>
</dbReference>
<dbReference type="InterPro" id="IPR039425">
    <property type="entry name" value="RNA_pol_sigma-70-like"/>
</dbReference>
<dbReference type="GO" id="GO:0016987">
    <property type="term" value="F:sigma factor activity"/>
    <property type="evidence" value="ECO:0007669"/>
    <property type="project" value="UniProtKB-KW"/>
</dbReference>
<comment type="similarity">
    <text evidence="1">Belongs to the sigma-70 factor family. ECF subfamily.</text>
</comment>
<dbReference type="Gene3D" id="1.10.10.10">
    <property type="entry name" value="Winged helix-like DNA-binding domain superfamily/Winged helix DNA-binding domain"/>
    <property type="match status" value="1"/>
</dbReference>
<dbReference type="InterPro" id="IPR007630">
    <property type="entry name" value="RNA_pol_sigma70_r4"/>
</dbReference>
<dbReference type="OrthoDB" id="5501064at2"/>
<accession>A0A4R5XP45</accession>
<dbReference type="AlphaFoldDB" id="A0A4R5XP45"/>
<name>A0A4R5XP45_9MICC</name>
<evidence type="ECO:0000313" key="7">
    <source>
        <dbReference type="EMBL" id="TDL33261.1"/>
    </source>
</evidence>
<dbReference type="EMBL" id="SMZQ01000012">
    <property type="protein sequence ID" value="TDL33261.1"/>
    <property type="molecule type" value="Genomic_DNA"/>
</dbReference>
<dbReference type="RefSeq" id="WP_133351690.1">
    <property type="nucleotide sequence ID" value="NZ_CP174504.1"/>
</dbReference>
<protein>
    <submittedName>
        <fullName evidence="7">Sigma-70 family RNA polymerase sigma factor</fullName>
    </submittedName>
</protein>
<evidence type="ECO:0000256" key="2">
    <source>
        <dbReference type="ARBA" id="ARBA00023015"/>
    </source>
</evidence>
<dbReference type="InterPro" id="IPR013325">
    <property type="entry name" value="RNA_pol_sigma_r2"/>
</dbReference>
<evidence type="ECO:0000256" key="5">
    <source>
        <dbReference type="ARBA" id="ARBA00023163"/>
    </source>
</evidence>
<dbReference type="GO" id="GO:0003677">
    <property type="term" value="F:DNA binding"/>
    <property type="evidence" value="ECO:0007669"/>
    <property type="project" value="UniProtKB-KW"/>
</dbReference>
<keyword evidence="4" id="KW-0238">DNA-binding</keyword>
<keyword evidence="5" id="KW-0804">Transcription</keyword>
<evidence type="ECO:0000256" key="4">
    <source>
        <dbReference type="ARBA" id="ARBA00023125"/>
    </source>
</evidence>
<dbReference type="PANTHER" id="PTHR43133">
    <property type="entry name" value="RNA POLYMERASE ECF-TYPE SIGMA FACTO"/>
    <property type="match status" value="1"/>
</dbReference>
<dbReference type="NCBIfam" id="TIGR02937">
    <property type="entry name" value="sigma70-ECF"/>
    <property type="match status" value="1"/>
</dbReference>
<dbReference type="InterPro" id="IPR013324">
    <property type="entry name" value="RNA_pol_sigma_r3/r4-like"/>
</dbReference>
<evidence type="ECO:0000313" key="8">
    <source>
        <dbReference type="Proteomes" id="UP000294621"/>
    </source>
</evidence>
<dbReference type="CDD" id="cd06171">
    <property type="entry name" value="Sigma70_r4"/>
    <property type="match status" value="1"/>
</dbReference>
<gene>
    <name evidence="7" type="ORF">E2R57_18850</name>
</gene>
<dbReference type="InterPro" id="IPR014284">
    <property type="entry name" value="RNA_pol_sigma-70_dom"/>
</dbReference>
<keyword evidence="3" id="KW-0731">Sigma factor</keyword>
<proteinExistence type="inferred from homology"/>
<organism evidence="7 8">
    <name type="scientific">Arthrobacter nitrophenolicus</name>
    <dbReference type="NCBI Taxonomy" id="683150"/>
    <lineage>
        <taxon>Bacteria</taxon>
        <taxon>Bacillati</taxon>
        <taxon>Actinomycetota</taxon>
        <taxon>Actinomycetes</taxon>
        <taxon>Micrococcales</taxon>
        <taxon>Micrococcaceae</taxon>
        <taxon>Arthrobacter</taxon>
    </lineage>
</organism>
<evidence type="ECO:0000256" key="1">
    <source>
        <dbReference type="ARBA" id="ARBA00010641"/>
    </source>
</evidence>
<dbReference type="InterPro" id="IPR036388">
    <property type="entry name" value="WH-like_DNA-bd_sf"/>
</dbReference>
<sequence>MHKLKDEAATPGHADEGTFCAVYQEFSPAVLSYLRSRDVEDPEAMTQEVFLAVYARLGDLHGGTKGLKSLVFSIAHARYVDEHRRRVKAPWTTGYDPESDPRCSTSAEDQLLAAEGSDTVKAMLGTLEHDQQEVIALRVVADLSVETTAEIMGKTPGAIKQLQRRALCRLRKLPPTLREGTP</sequence>
<dbReference type="Gene3D" id="1.10.1740.10">
    <property type="match status" value="1"/>
</dbReference>
<evidence type="ECO:0000256" key="3">
    <source>
        <dbReference type="ARBA" id="ARBA00023082"/>
    </source>
</evidence>
<reference evidence="7 8" key="1">
    <citation type="submission" date="2019-03" db="EMBL/GenBank/DDBJ databases">
        <title>Genome Sequencing and Assembly of Various Microbes Isolated from Partially Reclaimed Soil and Acid Mine Drainage (AMD) Site.</title>
        <authorList>
            <person name="Steinbock B."/>
            <person name="Bechtold R."/>
            <person name="Sevigny J.L."/>
            <person name="Thomas D."/>
            <person name="Cuthill L.R."/>
            <person name="Aveiro Johannsen E.J."/>
            <person name="Thomas K."/>
            <person name="Ghosh A."/>
        </authorList>
    </citation>
    <scope>NUCLEOTIDE SEQUENCE [LARGE SCALE GENOMIC DNA]</scope>
    <source>
        <strain evidence="7 8">S-A1</strain>
    </source>
</reference>
<feature type="domain" description="RNA polymerase sigma-70 region 4" evidence="6">
    <location>
        <begin position="124"/>
        <end position="172"/>
    </location>
</feature>
<dbReference type="GO" id="GO:0006352">
    <property type="term" value="P:DNA-templated transcription initiation"/>
    <property type="evidence" value="ECO:0007669"/>
    <property type="project" value="InterPro"/>
</dbReference>
<dbReference type="SUPFAM" id="SSF88659">
    <property type="entry name" value="Sigma3 and sigma4 domains of RNA polymerase sigma factors"/>
    <property type="match status" value="1"/>
</dbReference>
<dbReference type="PANTHER" id="PTHR43133:SF8">
    <property type="entry name" value="RNA POLYMERASE SIGMA FACTOR HI_1459-RELATED"/>
    <property type="match status" value="1"/>
</dbReference>
<evidence type="ECO:0000259" key="6">
    <source>
        <dbReference type="Pfam" id="PF04545"/>
    </source>
</evidence>
<keyword evidence="2" id="KW-0805">Transcription regulation</keyword>
<comment type="caution">
    <text evidence="7">The sequence shown here is derived from an EMBL/GenBank/DDBJ whole genome shotgun (WGS) entry which is preliminary data.</text>
</comment>
<dbReference type="SUPFAM" id="SSF88946">
    <property type="entry name" value="Sigma2 domain of RNA polymerase sigma factors"/>
    <property type="match status" value="1"/>
</dbReference>